<keyword evidence="6" id="KW-1185">Reference proteome</keyword>
<protein>
    <recommendedName>
        <fullName evidence="4">AIG1-type G domain-containing protein</fullName>
    </recommendedName>
</protein>
<evidence type="ECO:0000256" key="2">
    <source>
        <dbReference type="ARBA" id="ARBA00022741"/>
    </source>
</evidence>
<dbReference type="Pfam" id="PF04548">
    <property type="entry name" value="AIG1"/>
    <property type="match status" value="1"/>
</dbReference>
<evidence type="ECO:0000256" key="3">
    <source>
        <dbReference type="ARBA" id="ARBA00023134"/>
    </source>
</evidence>
<keyword evidence="2" id="KW-0547">Nucleotide-binding</keyword>
<feature type="domain" description="AIG1-type G" evidence="4">
    <location>
        <begin position="1"/>
        <end position="145"/>
    </location>
</feature>
<dbReference type="InterPro" id="IPR027417">
    <property type="entry name" value="P-loop_NTPase"/>
</dbReference>
<dbReference type="Gene3D" id="3.40.50.300">
    <property type="entry name" value="P-loop containing nucleotide triphosphate hydrolases"/>
    <property type="match status" value="1"/>
</dbReference>
<dbReference type="EMBL" id="OY882868">
    <property type="protein sequence ID" value="CAK6434240.1"/>
    <property type="molecule type" value="Genomic_DNA"/>
</dbReference>
<keyword evidence="3" id="KW-0342">GTP-binding</keyword>
<accession>A0ABN9Z7C0</accession>
<evidence type="ECO:0000313" key="5">
    <source>
        <dbReference type="EMBL" id="CAK6434240.1"/>
    </source>
</evidence>
<comment type="similarity">
    <text evidence="1">Belongs to the TRAFAC class TrmE-Era-EngA-EngB-Septin-like GTPase superfamily. AIG1/Toc34/Toc159-like paraseptin GTPase family. IAN subfamily.</text>
</comment>
<evidence type="ECO:0000256" key="1">
    <source>
        <dbReference type="ARBA" id="ARBA00008535"/>
    </source>
</evidence>
<gene>
    <name evidence="5" type="ORF">MPIPNATIZW_LOCUS2546</name>
</gene>
<dbReference type="PANTHER" id="PTHR10903">
    <property type="entry name" value="GTPASE, IMAP FAMILY MEMBER-RELATED"/>
    <property type="match status" value="1"/>
</dbReference>
<dbReference type="InterPro" id="IPR006703">
    <property type="entry name" value="G_AIG1"/>
</dbReference>
<evidence type="ECO:0000259" key="4">
    <source>
        <dbReference type="PROSITE" id="PS51720"/>
    </source>
</evidence>
<sequence length="151" mass="17515">MVVDTPDPCKLSSNQRIVQNYMPRSDGNTVLVLVLQLGWVTDEDKKVMATLKTIFRKKVRDYMIVLFTRKEDLGDEDIKDYCKNTENKFLKKTIKKCGNRVCAFNNKETGQAREDQVIHFMKMANELIGNNKKPINKRTTVFPPKLDICQK</sequence>
<reference evidence="5" key="1">
    <citation type="submission" date="2023-12" db="EMBL/GenBank/DDBJ databases">
        <authorList>
            <person name="Brown T."/>
        </authorList>
    </citation>
    <scope>NUCLEOTIDE SEQUENCE</scope>
</reference>
<dbReference type="PROSITE" id="PS51720">
    <property type="entry name" value="G_AIG1"/>
    <property type="match status" value="1"/>
</dbReference>
<dbReference type="Proteomes" id="UP001314169">
    <property type="component" value="Chromosome 11"/>
</dbReference>
<dbReference type="PANTHER" id="PTHR10903:SF184">
    <property type="entry name" value="GTP-BINDING PROTEIN A"/>
    <property type="match status" value="1"/>
</dbReference>
<dbReference type="InterPro" id="IPR045058">
    <property type="entry name" value="GIMA/IAN/Toc"/>
</dbReference>
<evidence type="ECO:0000313" key="6">
    <source>
        <dbReference type="Proteomes" id="UP001314169"/>
    </source>
</evidence>
<name>A0ABN9Z7C0_PIPNA</name>
<organism evidence="5 6">
    <name type="scientific">Pipistrellus nathusii</name>
    <name type="common">Nathusius' pipistrelle</name>
    <dbReference type="NCBI Taxonomy" id="59473"/>
    <lineage>
        <taxon>Eukaryota</taxon>
        <taxon>Metazoa</taxon>
        <taxon>Chordata</taxon>
        <taxon>Craniata</taxon>
        <taxon>Vertebrata</taxon>
        <taxon>Euteleostomi</taxon>
        <taxon>Mammalia</taxon>
        <taxon>Eutheria</taxon>
        <taxon>Laurasiatheria</taxon>
        <taxon>Chiroptera</taxon>
        <taxon>Yangochiroptera</taxon>
        <taxon>Vespertilionidae</taxon>
        <taxon>Pipistrellus</taxon>
    </lineage>
</organism>
<proteinExistence type="inferred from homology"/>